<gene>
    <name evidence="2" type="ORF">C6Y14_12315</name>
</gene>
<name>A0A2P8Q9M9_9ACTN</name>
<dbReference type="EMBL" id="PYBJ01000007">
    <property type="protein sequence ID" value="PSM42960.1"/>
    <property type="molecule type" value="Genomic_DNA"/>
</dbReference>
<accession>A0A2P8Q9M9</accession>
<feature type="region of interest" description="Disordered" evidence="1">
    <location>
        <begin position="1"/>
        <end position="23"/>
    </location>
</feature>
<sequence>MHEIQEHPQAAAKPVADRPGAGLGLNEIFSAEMEAHVHDTVVRDRRHGLGLPLLYTGRSNEANACP</sequence>
<organism evidence="2 3">
    <name type="scientific">Streptomyces dioscori</name>
    <dbReference type="NCBI Taxonomy" id="2109333"/>
    <lineage>
        <taxon>Bacteria</taxon>
        <taxon>Bacillati</taxon>
        <taxon>Actinomycetota</taxon>
        <taxon>Actinomycetes</taxon>
        <taxon>Kitasatosporales</taxon>
        <taxon>Streptomycetaceae</taxon>
        <taxon>Streptomyces</taxon>
        <taxon>Streptomyces aurantiacus group</taxon>
    </lineage>
</organism>
<comment type="caution">
    <text evidence="2">The sequence shown here is derived from an EMBL/GenBank/DDBJ whole genome shotgun (WGS) entry which is preliminary data.</text>
</comment>
<dbReference type="RefSeq" id="WP_107016642.1">
    <property type="nucleotide sequence ID" value="NZ_KZ679041.1"/>
</dbReference>
<protein>
    <submittedName>
        <fullName evidence="2">Uncharacterized protein</fullName>
    </submittedName>
</protein>
<evidence type="ECO:0000313" key="3">
    <source>
        <dbReference type="Proteomes" id="UP000240429"/>
    </source>
</evidence>
<reference evidence="2 3" key="1">
    <citation type="submission" date="2018-03" db="EMBL/GenBank/DDBJ databases">
        <title>Streptomyces dioscori sp. nov., a novel endophytic actinobacterium isolated from bulbil of Dioscorea bulbifera L.</title>
        <authorList>
            <person name="Zhikuan W."/>
        </authorList>
    </citation>
    <scope>NUCLEOTIDE SEQUENCE [LARGE SCALE GENOMIC DNA]</scope>
    <source>
        <strain evidence="2 3">A217</strain>
    </source>
</reference>
<dbReference type="Proteomes" id="UP000240429">
    <property type="component" value="Unassembled WGS sequence"/>
</dbReference>
<proteinExistence type="predicted"/>
<evidence type="ECO:0000313" key="2">
    <source>
        <dbReference type="EMBL" id="PSM42960.1"/>
    </source>
</evidence>
<dbReference type="AlphaFoldDB" id="A0A2P8Q9M9"/>
<evidence type="ECO:0000256" key="1">
    <source>
        <dbReference type="SAM" id="MobiDB-lite"/>
    </source>
</evidence>
<keyword evidence="3" id="KW-1185">Reference proteome</keyword>